<dbReference type="KEGG" id="egt:105977945"/>
<organism evidence="7 8">
    <name type="scientific">Erythranthe guttata</name>
    <name type="common">Yellow monkey flower</name>
    <name type="synonym">Mimulus guttatus</name>
    <dbReference type="NCBI Taxonomy" id="4155"/>
    <lineage>
        <taxon>Eukaryota</taxon>
        <taxon>Viridiplantae</taxon>
        <taxon>Streptophyta</taxon>
        <taxon>Embryophyta</taxon>
        <taxon>Tracheophyta</taxon>
        <taxon>Spermatophyta</taxon>
        <taxon>Magnoliopsida</taxon>
        <taxon>eudicotyledons</taxon>
        <taxon>Gunneridae</taxon>
        <taxon>Pentapetalae</taxon>
        <taxon>asterids</taxon>
        <taxon>lamiids</taxon>
        <taxon>Lamiales</taxon>
        <taxon>Phrymaceae</taxon>
        <taxon>Erythranthe</taxon>
    </lineage>
</organism>
<keyword evidence="3 4" id="KW-0808">Transferase</keyword>
<dbReference type="PROSITE" id="PS00375">
    <property type="entry name" value="UDPGT"/>
    <property type="match status" value="1"/>
</dbReference>
<dbReference type="PANTHER" id="PTHR48044:SF82">
    <property type="entry name" value="GLYCOSYLTRANSFERASE"/>
    <property type="match status" value="1"/>
</dbReference>
<evidence type="ECO:0000256" key="1">
    <source>
        <dbReference type="ARBA" id="ARBA00009995"/>
    </source>
</evidence>
<sequence>MEKNQEKKFTILMFPWLAHGHINPFLELAKRLSKTRNFNINLCSTPVNLDSIKTNIENDDGSITLVKLHMPSSPQLPPQLHTTKNLPSDLLPTLMHAFQDSSSSFSDIMDSVEPDLLIYDFFQPWAPKLASSKGIPCVYFSTSGAAPCSYYHHIYSTGTGSTFPYKALCIPDEEIVKLRNKIAPNIKDANNNKDFAFGNFSMSSEIVLVKSCREIEEKYIDYLSFLCKKKIVPTGPLHACNNSECNDDDDDEIMKWLGGKSRGSTIYISFGSEIFLSKEQIAEIAKGLQLCCVSFIWVVRSPVGAKETSIEDEGEWPVGFLETAKERGILVNKWAPQGKILRHPSIGGFVSHCGWSSVMESLYYGVPIIAMPMRAEQPINAQLVVEGGVGVEVDKGGGENGDYVGIEMAKAVNKVISEGDIGDGLRERAKRMGEKMKEKEDEEMNVVAEELLRICCMKKNKNQE</sequence>
<evidence type="ECO:0000256" key="4">
    <source>
        <dbReference type="RuleBase" id="RU003718"/>
    </source>
</evidence>
<dbReference type="EC" id="2.4.1.-" evidence="5"/>
<evidence type="ECO:0000259" key="6">
    <source>
        <dbReference type="Pfam" id="PF26168"/>
    </source>
</evidence>
<dbReference type="OrthoDB" id="5835829at2759"/>
<dbReference type="InterPro" id="IPR035595">
    <property type="entry name" value="UDP_glycos_trans_CS"/>
</dbReference>
<comment type="similarity">
    <text evidence="1 4">Belongs to the UDP-glycosyltransferase family.</text>
</comment>
<dbReference type="STRING" id="4155.A0A022RTQ8"/>
<dbReference type="OMA" id="HACNNSE"/>
<evidence type="ECO:0000313" key="7">
    <source>
        <dbReference type="EMBL" id="EYU43902.1"/>
    </source>
</evidence>
<dbReference type="SUPFAM" id="SSF53756">
    <property type="entry name" value="UDP-Glycosyltransferase/glycogen phosphorylase"/>
    <property type="match status" value="1"/>
</dbReference>
<dbReference type="PANTHER" id="PTHR48044">
    <property type="entry name" value="GLYCOSYLTRANSFERASE"/>
    <property type="match status" value="1"/>
</dbReference>
<evidence type="ECO:0000256" key="3">
    <source>
        <dbReference type="ARBA" id="ARBA00022679"/>
    </source>
</evidence>
<dbReference type="PhylomeDB" id="A0A022RTQ8"/>
<dbReference type="InterPro" id="IPR002213">
    <property type="entry name" value="UDP_glucos_trans"/>
</dbReference>
<dbReference type="eggNOG" id="KOG1192">
    <property type="taxonomic scope" value="Eukaryota"/>
</dbReference>
<dbReference type="Gene3D" id="3.40.50.2000">
    <property type="entry name" value="Glycogen Phosphorylase B"/>
    <property type="match status" value="2"/>
</dbReference>
<dbReference type="Pfam" id="PF26168">
    <property type="entry name" value="Glyco_transf_N"/>
    <property type="match status" value="1"/>
</dbReference>
<dbReference type="AlphaFoldDB" id="A0A022RTQ8"/>
<evidence type="ECO:0000313" key="8">
    <source>
        <dbReference type="Proteomes" id="UP000030748"/>
    </source>
</evidence>
<dbReference type="GO" id="GO:0016138">
    <property type="term" value="P:glycoside biosynthetic process"/>
    <property type="evidence" value="ECO:0007669"/>
    <property type="project" value="UniProtKB-ARBA"/>
</dbReference>
<dbReference type="Pfam" id="PF00201">
    <property type="entry name" value="UDPGT"/>
    <property type="match status" value="1"/>
</dbReference>
<dbReference type="Proteomes" id="UP000030748">
    <property type="component" value="Unassembled WGS sequence"/>
</dbReference>
<accession>A0A022RTQ8</accession>
<gene>
    <name evidence="7" type="ORF">MIMGU_mgv1a020418mg</name>
</gene>
<keyword evidence="2 4" id="KW-0328">Glycosyltransferase</keyword>
<reference evidence="7 8" key="1">
    <citation type="journal article" date="2013" name="Proc. Natl. Acad. Sci. U.S.A.">
        <title>Fine-scale variation in meiotic recombination in Mimulus inferred from population shotgun sequencing.</title>
        <authorList>
            <person name="Hellsten U."/>
            <person name="Wright K.M."/>
            <person name="Jenkins J."/>
            <person name="Shu S."/>
            <person name="Yuan Y."/>
            <person name="Wessler S.R."/>
            <person name="Schmutz J."/>
            <person name="Willis J.H."/>
            <person name="Rokhsar D.S."/>
        </authorList>
    </citation>
    <scope>NUCLEOTIDE SEQUENCE [LARGE SCALE GENOMIC DNA]</scope>
    <source>
        <strain evidence="8">cv. DUN x IM62</strain>
    </source>
</reference>
<protein>
    <recommendedName>
        <fullName evidence="5">Glycosyltransferase</fullName>
        <ecNumber evidence="5">2.4.1.-</ecNumber>
    </recommendedName>
</protein>
<keyword evidence="8" id="KW-1185">Reference proteome</keyword>
<evidence type="ECO:0000256" key="5">
    <source>
        <dbReference type="RuleBase" id="RU362057"/>
    </source>
</evidence>
<dbReference type="InterPro" id="IPR058980">
    <property type="entry name" value="Glyco_transf_N"/>
</dbReference>
<dbReference type="FunFam" id="3.40.50.2000:FF:000060">
    <property type="entry name" value="Glycosyltransferase"/>
    <property type="match status" value="1"/>
</dbReference>
<proteinExistence type="inferred from homology"/>
<dbReference type="EMBL" id="KI630229">
    <property type="protein sequence ID" value="EYU43902.1"/>
    <property type="molecule type" value="Genomic_DNA"/>
</dbReference>
<name>A0A022RTQ8_ERYGU</name>
<evidence type="ECO:0000256" key="2">
    <source>
        <dbReference type="ARBA" id="ARBA00022676"/>
    </source>
</evidence>
<dbReference type="GO" id="GO:0035251">
    <property type="term" value="F:UDP-glucosyltransferase activity"/>
    <property type="evidence" value="ECO:0000318"/>
    <property type="project" value="GO_Central"/>
</dbReference>
<dbReference type="CDD" id="cd03784">
    <property type="entry name" value="GT1_Gtf-like"/>
    <property type="match status" value="1"/>
</dbReference>
<feature type="domain" description="Glycosyltransferase N-terminal" evidence="6">
    <location>
        <begin position="9"/>
        <end position="237"/>
    </location>
</feature>